<dbReference type="EC" id="2.7.13.3" evidence="2"/>
<evidence type="ECO:0000256" key="6">
    <source>
        <dbReference type="ARBA" id="ARBA00022777"/>
    </source>
</evidence>
<evidence type="ECO:0000313" key="12">
    <source>
        <dbReference type="Proteomes" id="UP000254072"/>
    </source>
</evidence>
<keyword evidence="8" id="KW-0902">Two-component regulatory system</keyword>
<evidence type="ECO:0000256" key="4">
    <source>
        <dbReference type="ARBA" id="ARBA00022679"/>
    </source>
</evidence>
<keyword evidence="3" id="KW-0597">Phosphoprotein</keyword>
<feature type="transmembrane region" description="Helical" evidence="9">
    <location>
        <begin position="20"/>
        <end position="40"/>
    </location>
</feature>
<dbReference type="GO" id="GO:0005524">
    <property type="term" value="F:ATP binding"/>
    <property type="evidence" value="ECO:0007669"/>
    <property type="project" value="UniProtKB-KW"/>
</dbReference>
<dbReference type="Proteomes" id="UP000254072">
    <property type="component" value="Unassembled WGS sequence"/>
</dbReference>
<evidence type="ECO:0000256" key="1">
    <source>
        <dbReference type="ARBA" id="ARBA00000085"/>
    </source>
</evidence>
<dbReference type="AlphaFoldDB" id="A0A379E133"/>
<dbReference type="SUPFAM" id="SSF55874">
    <property type="entry name" value="ATPase domain of HSP90 chaperone/DNA topoisomerase II/histidine kinase"/>
    <property type="match status" value="1"/>
</dbReference>
<evidence type="ECO:0000256" key="5">
    <source>
        <dbReference type="ARBA" id="ARBA00022741"/>
    </source>
</evidence>
<dbReference type="SMART" id="SM00387">
    <property type="entry name" value="HATPase_c"/>
    <property type="match status" value="1"/>
</dbReference>
<dbReference type="GO" id="GO:0004673">
    <property type="term" value="F:protein histidine kinase activity"/>
    <property type="evidence" value="ECO:0007669"/>
    <property type="project" value="UniProtKB-EC"/>
</dbReference>
<evidence type="ECO:0000256" key="8">
    <source>
        <dbReference type="ARBA" id="ARBA00023012"/>
    </source>
</evidence>
<organism evidence="11 12">
    <name type="scientific">Prevotella disiens</name>
    <dbReference type="NCBI Taxonomy" id="28130"/>
    <lineage>
        <taxon>Bacteria</taxon>
        <taxon>Pseudomonadati</taxon>
        <taxon>Bacteroidota</taxon>
        <taxon>Bacteroidia</taxon>
        <taxon>Bacteroidales</taxon>
        <taxon>Prevotellaceae</taxon>
        <taxon>Prevotella</taxon>
    </lineage>
</organism>
<evidence type="ECO:0000256" key="3">
    <source>
        <dbReference type="ARBA" id="ARBA00022553"/>
    </source>
</evidence>
<dbReference type="GO" id="GO:0000160">
    <property type="term" value="P:phosphorelay signal transduction system"/>
    <property type="evidence" value="ECO:0007669"/>
    <property type="project" value="UniProtKB-KW"/>
</dbReference>
<protein>
    <recommendedName>
        <fullName evidence="2">histidine kinase</fullName>
        <ecNumber evidence="2">2.7.13.3</ecNumber>
    </recommendedName>
</protein>
<sequence>MRIPLFYRMQWTDRIRQVKIILVVAAIVIAVLSLWASNLLTKDLARQERAKMEVWAEAMRALSQADENTDLALVLKVINENNTIPVVVLDYQGNVTDYRNVKINAKNQEDSLKYVSSMAKRLKSNKQIIKINFSESPQDYIEVCYDDSLILKRLALYPYVQLGVVMLFVVVAIFALLTSKRAEQNKVWVGLSKETAHQLGTPISSLMAWTTILKETYPDDDLLPEMDKDVKRLQLIADRFSKIGSLPEPVPTSLNEVLDHVIDYMDKRTSKKIQMIKIFPEQDIIVKLNASLFEWVFENLCKNAVDAMGGEAGTITLKVETYNQQAIIEVSDTGKGIKRKDLRNVFRPGFTTKSRGWGLGLSLAKRIVEEYHNGKIYVKSSELGKGTTFRIELRTDEMQQKA</sequence>
<feature type="transmembrane region" description="Helical" evidence="9">
    <location>
        <begin position="156"/>
        <end position="177"/>
    </location>
</feature>
<keyword evidence="9" id="KW-0472">Membrane</keyword>
<dbReference type="PANTHER" id="PTHR43065:SF10">
    <property type="entry name" value="PEROXIDE STRESS-ACTIVATED HISTIDINE KINASE MAK3"/>
    <property type="match status" value="1"/>
</dbReference>
<proteinExistence type="predicted"/>
<name>A0A379E133_9BACT</name>
<comment type="catalytic activity">
    <reaction evidence="1">
        <text>ATP + protein L-histidine = ADP + protein N-phospho-L-histidine.</text>
        <dbReference type="EC" id="2.7.13.3"/>
    </reaction>
</comment>
<keyword evidence="5" id="KW-0547">Nucleotide-binding</keyword>
<evidence type="ECO:0000256" key="2">
    <source>
        <dbReference type="ARBA" id="ARBA00012438"/>
    </source>
</evidence>
<keyword evidence="6 11" id="KW-0418">Kinase</keyword>
<dbReference type="InterPro" id="IPR036890">
    <property type="entry name" value="HATPase_C_sf"/>
</dbReference>
<accession>A0A379E133</accession>
<evidence type="ECO:0000256" key="7">
    <source>
        <dbReference type="ARBA" id="ARBA00022840"/>
    </source>
</evidence>
<evidence type="ECO:0000256" key="9">
    <source>
        <dbReference type="SAM" id="Phobius"/>
    </source>
</evidence>
<dbReference type="PRINTS" id="PR00344">
    <property type="entry name" value="BCTRLSENSOR"/>
</dbReference>
<keyword evidence="9" id="KW-0812">Transmembrane</keyword>
<dbReference type="PROSITE" id="PS50109">
    <property type="entry name" value="HIS_KIN"/>
    <property type="match status" value="1"/>
</dbReference>
<keyword evidence="7" id="KW-0067">ATP-binding</keyword>
<reference evidence="11 12" key="1">
    <citation type="submission" date="2018-06" db="EMBL/GenBank/DDBJ databases">
        <authorList>
            <consortium name="Pathogen Informatics"/>
            <person name="Doyle S."/>
        </authorList>
    </citation>
    <scope>NUCLEOTIDE SEQUENCE [LARGE SCALE GENOMIC DNA]</scope>
    <source>
        <strain evidence="11 12">NCTC11157</strain>
    </source>
</reference>
<keyword evidence="9" id="KW-1133">Transmembrane helix</keyword>
<keyword evidence="4 11" id="KW-0808">Transferase</keyword>
<evidence type="ECO:0000259" key="10">
    <source>
        <dbReference type="PROSITE" id="PS50109"/>
    </source>
</evidence>
<dbReference type="Gene3D" id="3.30.565.10">
    <property type="entry name" value="Histidine kinase-like ATPase, C-terminal domain"/>
    <property type="match status" value="1"/>
</dbReference>
<evidence type="ECO:0000313" key="11">
    <source>
        <dbReference type="EMBL" id="SUB86051.1"/>
    </source>
</evidence>
<dbReference type="PANTHER" id="PTHR43065">
    <property type="entry name" value="SENSOR HISTIDINE KINASE"/>
    <property type="match status" value="1"/>
</dbReference>
<dbReference type="InterPro" id="IPR003594">
    <property type="entry name" value="HATPase_dom"/>
</dbReference>
<dbReference type="InterPro" id="IPR005467">
    <property type="entry name" value="His_kinase_dom"/>
</dbReference>
<dbReference type="EMBL" id="UGTL01000001">
    <property type="protein sequence ID" value="SUB86051.1"/>
    <property type="molecule type" value="Genomic_DNA"/>
</dbReference>
<dbReference type="Pfam" id="PF02518">
    <property type="entry name" value="HATPase_c"/>
    <property type="match status" value="1"/>
</dbReference>
<feature type="domain" description="Histidine kinase" evidence="10">
    <location>
        <begin position="194"/>
        <end position="397"/>
    </location>
</feature>
<gene>
    <name evidence="11" type="primary">kinD</name>
    <name evidence="11" type="ORF">NCTC11157_01794</name>
</gene>
<dbReference type="InterPro" id="IPR004358">
    <property type="entry name" value="Sig_transdc_His_kin-like_C"/>
</dbReference>